<protein>
    <submittedName>
        <fullName evidence="12">K(+)/H(+) antiporter NhaP</fullName>
    </submittedName>
</protein>
<dbReference type="Proteomes" id="UP000315403">
    <property type="component" value="Unassembled WGS sequence"/>
</dbReference>
<keyword evidence="8 9" id="KW-0472">Membrane</keyword>
<dbReference type="GO" id="GO:0005886">
    <property type="term" value="C:plasma membrane"/>
    <property type="evidence" value="ECO:0007669"/>
    <property type="project" value="UniProtKB-SubCell"/>
</dbReference>
<sequence length="601" mass="64752">MLILAGLVILGAASQWLAWRVKLPAIIFLLGIGIIAGPVTGWIQPDQLFGPLLFPGISLAVAVILFEGALNLRLRELGGLASVIRRMVSLGAISSWLILAVATHWIAGFNWTMAILFGAVVVVSGPTVIGPVLRAARPNARISNVLMWESILIDPIGALLAVLVFEAIIAHHGSTGLNSAVEVFLKMLGAGVVLGILAGQSLGWLLKKRAIPDYLHGVVALGSVFIIFAAANQIAHESGLLAVTLMGVWLANMRDIPLENILNFKESLSILLISILFILLAARLNLLALKEVIISGVLLTLVIQLIAQPVKVLLAYDGKELNWKERFMTGWIAPRGIVAAAGAPVYAGQLEALNYPKAHLFVPLTFALIIVTVLLASFTARPMARLLGVSEKDPRGILIVGANAFAIAVAGKLKEWGFRPLLVDDEYRQIQAARMAGLDTFLGSPVSEAADRQLNLIGFGYLLALSTDAARNLIASLRYDPEFGHRSVFTLADGSSRKTSARNRTAKQHRRLHLFSEDATAGSLLDKMEKGWTLKATGLTEQFEWAQYQQQFAAGFLALFVLHKNGKLQVINSDQSQPEPRAGDQILALVAPDVAPTEDAH</sequence>
<evidence type="ECO:0000256" key="5">
    <source>
        <dbReference type="ARBA" id="ARBA00022692"/>
    </source>
</evidence>
<feature type="transmembrane region" description="Helical" evidence="9">
    <location>
        <begin position="183"/>
        <end position="206"/>
    </location>
</feature>
<feature type="transmembrane region" description="Helical" evidence="9">
    <location>
        <begin position="292"/>
        <end position="316"/>
    </location>
</feature>
<evidence type="ECO:0000256" key="8">
    <source>
        <dbReference type="ARBA" id="ARBA00023136"/>
    </source>
</evidence>
<dbReference type="InterPro" id="IPR006153">
    <property type="entry name" value="Cation/H_exchanger_TM"/>
</dbReference>
<evidence type="ECO:0000313" key="13">
    <source>
        <dbReference type="Proteomes" id="UP000315403"/>
    </source>
</evidence>
<feature type="transmembrane region" description="Helical" evidence="9">
    <location>
        <begin position="213"/>
        <end position="232"/>
    </location>
</feature>
<feature type="transmembrane region" description="Helical" evidence="9">
    <location>
        <begin position="360"/>
        <end position="380"/>
    </location>
</feature>
<evidence type="ECO:0000256" key="7">
    <source>
        <dbReference type="ARBA" id="ARBA00023065"/>
    </source>
</evidence>
<feature type="transmembrane region" description="Helical" evidence="9">
    <location>
        <begin position="268"/>
        <end position="286"/>
    </location>
</feature>
<evidence type="ECO:0000256" key="9">
    <source>
        <dbReference type="SAM" id="Phobius"/>
    </source>
</evidence>
<dbReference type="PANTHER" id="PTHR32507:SF0">
    <property type="entry name" value="NA(+)_H(+) ANTIPORTER 2-RELATED"/>
    <property type="match status" value="1"/>
</dbReference>
<feature type="transmembrane region" description="Helical" evidence="9">
    <location>
        <begin position="113"/>
        <end position="133"/>
    </location>
</feature>
<accession>A0A543Q2J0</accession>
<comment type="subcellular location">
    <subcellularLocation>
        <location evidence="1">Cell membrane</location>
        <topology evidence="1">Multi-pass membrane protein</topology>
    </subcellularLocation>
</comment>
<feature type="transmembrane region" description="Helical" evidence="9">
    <location>
        <begin position="87"/>
        <end position="107"/>
    </location>
</feature>
<feature type="transmembrane region" description="Helical" evidence="9">
    <location>
        <begin position="145"/>
        <end position="171"/>
    </location>
</feature>
<dbReference type="InterPro" id="IPR003148">
    <property type="entry name" value="RCK_N"/>
</dbReference>
<dbReference type="EMBL" id="SZUV01000001">
    <property type="protein sequence ID" value="TQN50543.1"/>
    <property type="molecule type" value="Genomic_DNA"/>
</dbReference>
<evidence type="ECO:0000313" key="12">
    <source>
        <dbReference type="EMBL" id="TQN50543.1"/>
    </source>
</evidence>
<dbReference type="Gene3D" id="1.20.1530.20">
    <property type="match status" value="1"/>
</dbReference>
<dbReference type="GO" id="GO:0015297">
    <property type="term" value="F:antiporter activity"/>
    <property type="evidence" value="ECO:0007669"/>
    <property type="project" value="UniProtKB-KW"/>
</dbReference>
<evidence type="ECO:0000256" key="6">
    <source>
        <dbReference type="ARBA" id="ARBA00022989"/>
    </source>
</evidence>
<keyword evidence="7" id="KW-0406">Ion transport</keyword>
<evidence type="ECO:0000259" key="10">
    <source>
        <dbReference type="Pfam" id="PF00999"/>
    </source>
</evidence>
<keyword evidence="3" id="KW-0050">Antiport</keyword>
<reference evidence="12 13" key="1">
    <citation type="submission" date="2019-03" db="EMBL/GenBank/DDBJ databases">
        <title>New insights into Acidothiobacillus thiooxidans sulfur metabolism through coupled gene expression, solution geochemistry, microscopy and spectroscopy analyses.</title>
        <authorList>
            <person name="Camacho D."/>
            <person name="Frazao R."/>
            <person name="Fouillen A."/>
            <person name="Nanci A."/>
            <person name="Lang B.F."/>
            <person name="Apte S.C."/>
            <person name="Baron C."/>
            <person name="Warren L.A."/>
        </authorList>
    </citation>
    <scope>NUCLEOTIDE SEQUENCE [LARGE SCALE GENOMIC DNA]</scope>
    <source>
        <strain evidence="12 13">ATCC 19377</strain>
    </source>
</reference>
<dbReference type="PANTHER" id="PTHR32507">
    <property type="entry name" value="NA(+)/H(+) ANTIPORTER 1"/>
    <property type="match status" value="1"/>
</dbReference>
<dbReference type="GO" id="GO:1902600">
    <property type="term" value="P:proton transmembrane transport"/>
    <property type="evidence" value="ECO:0007669"/>
    <property type="project" value="InterPro"/>
</dbReference>
<gene>
    <name evidence="12" type="primary">nhaP</name>
    <name evidence="12" type="ORF">DLNHIDIE_00396</name>
</gene>
<organism evidence="12 13">
    <name type="scientific">Acidithiobacillus thiooxidans ATCC 19377</name>
    <dbReference type="NCBI Taxonomy" id="637390"/>
    <lineage>
        <taxon>Bacteria</taxon>
        <taxon>Pseudomonadati</taxon>
        <taxon>Pseudomonadota</taxon>
        <taxon>Acidithiobacillia</taxon>
        <taxon>Acidithiobacillales</taxon>
        <taxon>Acidithiobacillaceae</taxon>
        <taxon>Acidithiobacillus</taxon>
    </lineage>
</organism>
<comment type="caution">
    <text evidence="12">The sequence shown here is derived from an EMBL/GenBank/DDBJ whole genome shotgun (WGS) entry which is preliminary data.</text>
</comment>
<feature type="transmembrane region" description="Helical" evidence="9">
    <location>
        <begin position="328"/>
        <end position="348"/>
    </location>
</feature>
<dbReference type="InterPro" id="IPR038770">
    <property type="entry name" value="Na+/solute_symporter_sf"/>
</dbReference>
<dbReference type="Pfam" id="PF00999">
    <property type="entry name" value="Na_H_Exchanger"/>
    <property type="match status" value="1"/>
</dbReference>
<evidence type="ECO:0000256" key="4">
    <source>
        <dbReference type="ARBA" id="ARBA00022475"/>
    </source>
</evidence>
<name>A0A543Q2J0_ACITH</name>
<dbReference type="AlphaFoldDB" id="A0A543Q2J0"/>
<keyword evidence="2" id="KW-0813">Transport</keyword>
<keyword evidence="5 9" id="KW-0812">Transmembrane</keyword>
<keyword evidence="4" id="KW-1003">Cell membrane</keyword>
<feature type="domain" description="Cation/H+ exchanger transmembrane" evidence="10">
    <location>
        <begin position="17"/>
        <end position="384"/>
    </location>
</feature>
<dbReference type="GO" id="GO:0006813">
    <property type="term" value="P:potassium ion transport"/>
    <property type="evidence" value="ECO:0007669"/>
    <property type="project" value="InterPro"/>
</dbReference>
<keyword evidence="6 9" id="KW-1133">Transmembrane helix</keyword>
<evidence type="ECO:0000256" key="3">
    <source>
        <dbReference type="ARBA" id="ARBA00022449"/>
    </source>
</evidence>
<evidence type="ECO:0000256" key="1">
    <source>
        <dbReference type="ARBA" id="ARBA00004651"/>
    </source>
</evidence>
<dbReference type="Pfam" id="PF02254">
    <property type="entry name" value="TrkA_N"/>
    <property type="match status" value="1"/>
</dbReference>
<dbReference type="Gene3D" id="3.40.50.720">
    <property type="entry name" value="NAD(P)-binding Rossmann-like Domain"/>
    <property type="match status" value="1"/>
</dbReference>
<proteinExistence type="predicted"/>
<feature type="domain" description="RCK N-terminal" evidence="11">
    <location>
        <begin position="397"/>
        <end position="499"/>
    </location>
</feature>
<feature type="transmembrane region" description="Helical" evidence="9">
    <location>
        <begin position="48"/>
        <end position="66"/>
    </location>
</feature>
<evidence type="ECO:0000259" key="11">
    <source>
        <dbReference type="Pfam" id="PF02254"/>
    </source>
</evidence>
<evidence type="ECO:0000256" key="2">
    <source>
        <dbReference type="ARBA" id="ARBA00022448"/>
    </source>
</evidence>